<evidence type="ECO:0000313" key="3">
    <source>
        <dbReference type="Proteomes" id="UP000593566"/>
    </source>
</evidence>
<reference evidence="2 3" key="1">
    <citation type="journal article" date="2020" name="Genomics">
        <title>Complete, high-quality genomes from long-read metagenomic sequencing of two wolf lichen thalli reveals enigmatic genome architecture.</title>
        <authorList>
            <person name="McKenzie S.K."/>
            <person name="Walston R.F."/>
            <person name="Allen J.L."/>
        </authorList>
    </citation>
    <scope>NUCLEOTIDE SEQUENCE [LARGE SCALE GENOMIC DNA]</scope>
    <source>
        <strain evidence="2">WasteWater1</strain>
    </source>
</reference>
<dbReference type="RefSeq" id="XP_037154634.1">
    <property type="nucleotide sequence ID" value="XM_037299808.1"/>
</dbReference>
<gene>
    <name evidence="2" type="ORF">HO133_008946</name>
</gene>
<feature type="compositionally biased region" description="Polar residues" evidence="1">
    <location>
        <begin position="47"/>
        <end position="63"/>
    </location>
</feature>
<sequence>MTRSKRTLAETDANAEVAPASKRTSTGKARSKENDAIQPTADENEPAVSSTAKSPASKQQTPSKNKEAKVPGDADGKTWMCLCHVRGKRCGWDKSCMCGRYADANPAETWIVTKKGFELHKDWGLEQYQRDQDNFRMHIFSDWSGYGTCEVMENMVRTIGIYYNDQQVLNSGMVSDSAVKLDRTYSAHASRIDDSEGNAKRVMLFGTALLTTIDILIKNSLFKSENSDIRNIALILGHFLNFVHDMKEMCVANEDGWKATVLERADEHEIKPYMISINHIISEIREGKDDATSDEDGTPRPEIGTRREGLENAAKSYESKPWVGVITLESLKAGVERSWTHWDWATELRAYSKAQAVKVGPIGPNYGKRIGGKFYDLTIKGSQRRMKQYRIGPEESDEDRE</sequence>
<dbReference type="GeneID" id="59337341"/>
<organism evidence="2 3">
    <name type="scientific">Letharia lupina</name>
    <dbReference type="NCBI Taxonomy" id="560253"/>
    <lineage>
        <taxon>Eukaryota</taxon>
        <taxon>Fungi</taxon>
        <taxon>Dikarya</taxon>
        <taxon>Ascomycota</taxon>
        <taxon>Pezizomycotina</taxon>
        <taxon>Lecanoromycetes</taxon>
        <taxon>OSLEUM clade</taxon>
        <taxon>Lecanoromycetidae</taxon>
        <taxon>Lecanorales</taxon>
        <taxon>Lecanorineae</taxon>
        <taxon>Parmeliaceae</taxon>
        <taxon>Letharia</taxon>
    </lineage>
</organism>
<dbReference type="Proteomes" id="UP000593566">
    <property type="component" value="Unassembled WGS sequence"/>
</dbReference>
<evidence type="ECO:0000256" key="1">
    <source>
        <dbReference type="SAM" id="MobiDB-lite"/>
    </source>
</evidence>
<feature type="region of interest" description="Disordered" evidence="1">
    <location>
        <begin position="1"/>
        <end position="71"/>
    </location>
</feature>
<dbReference type="EMBL" id="JACCJB010000006">
    <property type="protein sequence ID" value="KAF6226081.1"/>
    <property type="molecule type" value="Genomic_DNA"/>
</dbReference>
<proteinExistence type="predicted"/>
<feature type="region of interest" description="Disordered" evidence="1">
    <location>
        <begin position="286"/>
        <end position="311"/>
    </location>
</feature>
<name>A0A8H6CMZ7_9LECA</name>
<feature type="compositionally biased region" description="Basic and acidic residues" evidence="1">
    <location>
        <begin position="286"/>
        <end position="310"/>
    </location>
</feature>
<accession>A0A8H6CMZ7</accession>
<comment type="caution">
    <text evidence="2">The sequence shown here is derived from an EMBL/GenBank/DDBJ whole genome shotgun (WGS) entry which is preliminary data.</text>
</comment>
<keyword evidence="3" id="KW-1185">Reference proteome</keyword>
<protein>
    <submittedName>
        <fullName evidence="2">Uncharacterized protein</fullName>
    </submittedName>
</protein>
<evidence type="ECO:0000313" key="2">
    <source>
        <dbReference type="EMBL" id="KAF6226081.1"/>
    </source>
</evidence>
<dbReference type="AlphaFoldDB" id="A0A8H6CMZ7"/>